<keyword evidence="2" id="KW-1185">Reference proteome</keyword>
<organism evidence="1 2">
    <name type="scientific">Adoxophyes honmai nucleopolyhedrovirus</name>
    <dbReference type="NCBI Taxonomy" id="224399"/>
    <lineage>
        <taxon>Viruses</taxon>
        <taxon>Viruses incertae sedis</taxon>
        <taxon>Naldaviricetes</taxon>
        <taxon>Lefavirales</taxon>
        <taxon>Baculoviridae</taxon>
        <taxon>Alphabaculovirus</taxon>
        <taxon>Alphabaculovirus adhonmai</taxon>
    </lineage>
</organism>
<organismHost>
    <name type="scientific">Adoxophyes honmai</name>
    <name type="common">Smaller tea tortrix moth</name>
    <dbReference type="NCBI Taxonomy" id="85585"/>
</organismHost>
<dbReference type="Proteomes" id="UP000232720">
    <property type="component" value="Genome"/>
</dbReference>
<evidence type="ECO:0000313" key="2">
    <source>
        <dbReference type="Proteomes" id="UP000232720"/>
    </source>
</evidence>
<name>Q80LI3_NPVAH</name>
<accession>Q80LI3</accession>
<dbReference type="KEGG" id="vg:1485729"/>
<dbReference type="RefSeq" id="NP_818760.1">
    <property type="nucleotide sequence ID" value="NC_004690.1"/>
</dbReference>
<dbReference type="GeneID" id="1485729"/>
<evidence type="ECO:0008006" key="3">
    <source>
        <dbReference type="Google" id="ProtNLM"/>
    </source>
</evidence>
<dbReference type="InterPro" id="IPR011990">
    <property type="entry name" value="TPR-like_helical_dom_sf"/>
</dbReference>
<protein>
    <recommendedName>
        <fullName evidence="3">Tetratricopeptide repeat protein</fullName>
    </recommendedName>
</protein>
<proteinExistence type="predicted"/>
<dbReference type="EMBL" id="AP006270">
    <property type="protein sequence ID" value="BAC67364.1"/>
    <property type="molecule type" value="Genomic_DNA"/>
</dbReference>
<dbReference type="SUPFAM" id="SSF48452">
    <property type="entry name" value="TPR-like"/>
    <property type="match status" value="1"/>
</dbReference>
<reference evidence="1 2" key="1">
    <citation type="journal article" date="2003" name="Virology">
        <title>Genome sequence and organization of a nucleopolyhedrovirus isolated from the smaller tea tortrix, Adoxophyes honmai.</title>
        <authorList>
            <person name="Nakai M."/>
            <person name="Goto C."/>
            <person name="Kang W."/>
            <person name="Shikata M."/>
            <person name="Luque T."/>
            <person name="Kunimi Y."/>
        </authorList>
    </citation>
    <scope>NUCLEOTIDE SEQUENCE [LARGE SCALE GENOMIC DNA]</scope>
    <source>
        <strain evidence="1 2">ADN001</strain>
    </source>
</reference>
<sequence>MNYVEEAIALAETFVRIGYYKRAIICYQLAINYYKGNDSTIKLKCYKRIIELQSLIESNTTKMTKIVLLSDATNST</sequence>
<evidence type="ECO:0000313" key="1">
    <source>
        <dbReference type="EMBL" id="BAC67364.1"/>
    </source>
</evidence>